<organism evidence="1 2">
    <name type="scientific">Paludibaculum fermentans</name>
    <dbReference type="NCBI Taxonomy" id="1473598"/>
    <lineage>
        <taxon>Bacteria</taxon>
        <taxon>Pseudomonadati</taxon>
        <taxon>Acidobacteriota</taxon>
        <taxon>Terriglobia</taxon>
        <taxon>Bryobacterales</taxon>
        <taxon>Bryobacteraceae</taxon>
        <taxon>Paludibaculum</taxon>
    </lineage>
</organism>
<name>A0A7S7SIV3_PALFE</name>
<evidence type="ECO:0000313" key="1">
    <source>
        <dbReference type="EMBL" id="QOY87412.1"/>
    </source>
</evidence>
<dbReference type="Proteomes" id="UP000593892">
    <property type="component" value="Chromosome"/>
</dbReference>
<dbReference type="AlphaFoldDB" id="A0A7S7SIV3"/>
<reference evidence="1 2" key="1">
    <citation type="submission" date="2020-10" db="EMBL/GenBank/DDBJ databases">
        <title>Complete genome sequence of Paludibaculum fermentans P105T, a facultatively anaerobic acidobacterium capable of dissimilatory Fe(III) reduction.</title>
        <authorList>
            <person name="Dedysh S.N."/>
            <person name="Beletsky A.V."/>
            <person name="Kulichevskaya I.S."/>
            <person name="Mardanov A.V."/>
            <person name="Ravin N.V."/>
        </authorList>
    </citation>
    <scope>NUCLEOTIDE SEQUENCE [LARGE SCALE GENOMIC DNA]</scope>
    <source>
        <strain evidence="1 2">P105</strain>
    </source>
</reference>
<gene>
    <name evidence="1" type="ORF">IRI77_32410</name>
</gene>
<sequence>MSESHSMLVAANEKQLAGDARWALALRVASSKGFAKAAHLRELLLYLVKRTLTAPGVEITEQEIGCQVLGRRQDYDTQSDNIVRVQIRHLRQKLEEYFATEGGTEPLVLTVPKGSRVPHFEIRSEPEVKTVHSDPAVVVETAPARSLRSRIPRFVQVALPGSVLVLAAFLIGRVSVRQDAANQALANPGSNSPLWSRLFTPAELTTIVIADSSFALLQDTLRSALTLDEYTKGGLRKLIEAEPDERLKTILRDMSTRQHTSLADATISSKLRVIGKQAGGRVTVRYSRHMGVRDFAAGNFIIIGSKRGVPWVELFEQDLNFRLKHIGPDWRFGFANLNPQAGESASYSTMVPPNTPTESYATVAFVPNTARTGDVLLLDGLMMEATEAAGEFCMGGGLNRLLAEKLHFTTSDKLPYFEVLLKIRVVSGAPHNVEVVAWRRPAIL</sequence>
<dbReference type="EMBL" id="CP063849">
    <property type="protein sequence ID" value="QOY87412.1"/>
    <property type="molecule type" value="Genomic_DNA"/>
</dbReference>
<protein>
    <submittedName>
        <fullName evidence="1">Uncharacterized protein</fullName>
    </submittedName>
</protein>
<dbReference type="RefSeq" id="WP_194449081.1">
    <property type="nucleotide sequence ID" value="NZ_CP063849.1"/>
</dbReference>
<keyword evidence="2" id="KW-1185">Reference proteome</keyword>
<dbReference type="KEGG" id="pfer:IRI77_32410"/>
<proteinExistence type="predicted"/>
<accession>A0A7S7SIV3</accession>
<evidence type="ECO:0000313" key="2">
    <source>
        <dbReference type="Proteomes" id="UP000593892"/>
    </source>
</evidence>